<dbReference type="InterPro" id="IPR048733">
    <property type="entry name" value="CFA69_ARM_dom"/>
</dbReference>
<dbReference type="GO" id="GO:0097225">
    <property type="term" value="C:sperm midpiece"/>
    <property type="evidence" value="ECO:0007669"/>
    <property type="project" value="TreeGrafter"/>
</dbReference>
<keyword evidence="3" id="KW-1185">Reference proteome</keyword>
<dbReference type="PANTHER" id="PTHR14716">
    <property type="entry name" value="CILIA- AND FLAGELLA-ASSOCIATED PROTEIN 69"/>
    <property type="match status" value="1"/>
</dbReference>
<dbReference type="InterPro" id="IPR048732">
    <property type="entry name" value="CFA69"/>
</dbReference>
<accession>A0AAX6RMH8</accession>
<dbReference type="GO" id="GO:1902093">
    <property type="term" value="P:positive regulation of flagellated sperm motility"/>
    <property type="evidence" value="ECO:0007669"/>
    <property type="project" value="TreeGrafter"/>
</dbReference>
<evidence type="ECO:0000256" key="1">
    <source>
        <dbReference type="SAM" id="MobiDB-lite"/>
    </source>
</evidence>
<dbReference type="AlphaFoldDB" id="A0AAX6RMH8"/>
<feature type="region of interest" description="Disordered" evidence="1">
    <location>
        <begin position="1"/>
        <end position="24"/>
    </location>
</feature>
<dbReference type="Proteomes" id="UP000694906">
    <property type="component" value="Unplaced"/>
</dbReference>
<protein>
    <submittedName>
        <fullName evidence="4">Cilia- and flagella-associated protein 69-like isoform X1</fullName>
    </submittedName>
</protein>
<gene>
    <name evidence="4" type="primary">LOC110345382</name>
</gene>
<dbReference type="GeneID" id="110345382"/>
<organism evidence="3 4">
    <name type="scientific">Heterocephalus glaber</name>
    <name type="common">Naked mole rat</name>
    <dbReference type="NCBI Taxonomy" id="10181"/>
    <lineage>
        <taxon>Eukaryota</taxon>
        <taxon>Metazoa</taxon>
        <taxon>Chordata</taxon>
        <taxon>Craniata</taxon>
        <taxon>Vertebrata</taxon>
        <taxon>Euteleostomi</taxon>
        <taxon>Mammalia</taxon>
        <taxon>Eutheria</taxon>
        <taxon>Euarchontoglires</taxon>
        <taxon>Glires</taxon>
        <taxon>Rodentia</taxon>
        <taxon>Hystricomorpha</taxon>
        <taxon>Bathyergidae</taxon>
        <taxon>Heterocephalus</taxon>
    </lineage>
</organism>
<reference evidence="4" key="1">
    <citation type="submission" date="2025-08" db="UniProtKB">
        <authorList>
            <consortium name="RefSeq"/>
        </authorList>
    </citation>
    <scope>IDENTIFICATION</scope>
</reference>
<name>A0AAX6RMH8_HETGA</name>
<feature type="domain" description="Cilia- and flagella-associated protein 69 ARM repeats" evidence="2">
    <location>
        <begin position="46"/>
        <end position="184"/>
    </location>
</feature>
<proteinExistence type="predicted"/>
<dbReference type="Pfam" id="PF21049">
    <property type="entry name" value="CFA69_ARM_rpt"/>
    <property type="match status" value="1"/>
</dbReference>
<dbReference type="GO" id="GO:1990834">
    <property type="term" value="P:response to odorant"/>
    <property type="evidence" value="ECO:0007669"/>
    <property type="project" value="TreeGrafter"/>
</dbReference>
<dbReference type="PANTHER" id="PTHR14716:SF0">
    <property type="entry name" value="CILIA- AND FLAGELLA-ASSOCIATED PROTEIN 69"/>
    <property type="match status" value="1"/>
</dbReference>
<evidence type="ECO:0000313" key="3">
    <source>
        <dbReference type="Proteomes" id="UP000694906"/>
    </source>
</evidence>
<sequence length="204" mass="22797">MPTGEAAAMAEGQDPSARNKSSSPRHIPVIAVVTEDEETQGVFKSMDLNHVIKLLEENDKGDLEEKQLKSVKKLVQCYQNGLPLRDLAKIFKILNLCAGKIENQHQFVESVHDILKLCGLPFLKKKVSDEITYAEDTANSIALLGDLMKISSSELRIQICKCIVNFYHAEPPKKHIPGGEITGKQILQRNLISLKRQAIKELEK</sequence>
<dbReference type="GO" id="GO:0042048">
    <property type="term" value="P:olfactory behavior"/>
    <property type="evidence" value="ECO:0007669"/>
    <property type="project" value="TreeGrafter"/>
</dbReference>
<dbReference type="RefSeq" id="XP_021098310.1">
    <property type="nucleotide sequence ID" value="XM_021242651.1"/>
</dbReference>
<evidence type="ECO:0000313" key="4">
    <source>
        <dbReference type="RefSeq" id="XP_021098310.1"/>
    </source>
</evidence>
<evidence type="ECO:0000259" key="2">
    <source>
        <dbReference type="Pfam" id="PF21049"/>
    </source>
</evidence>
<dbReference type="GO" id="GO:0097730">
    <property type="term" value="C:non-motile cilium"/>
    <property type="evidence" value="ECO:0007669"/>
    <property type="project" value="TreeGrafter"/>
</dbReference>